<dbReference type="SUPFAM" id="SSF46785">
    <property type="entry name" value="Winged helix' DNA-binding domain"/>
    <property type="match status" value="1"/>
</dbReference>
<dbReference type="EMBL" id="JAEAGR010000004">
    <property type="protein sequence ID" value="MBH1940390.1"/>
    <property type="molecule type" value="Genomic_DNA"/>
</dbReference>
<dbReference type="AlphaFoldDB" id="A0A8J7KVP4"/>
<reference evidence="5" key="1">
    <citation type="submission" date="2020-12" db="EMBL/GenBank/DDBJ databases">
        <title>M. sibirica DSM 26468T genome.</title>
        <authorList>
            <person name="Thieme N."/>
            <person name="Rettenmaier R."/>
            <person name="Zverlov V."/>
            <person name="Liebl W."/>
        </authorList>
    </citation>
    <scope>NUCLEOTIDE SEQUENCE</scope>
    <source>
        <strain evidence="5">DSM 26468</strain>
    </source>
</reference>
<keyword evidence="6" id="KW-1185">Reference proteome</keyword>
<keyword evidence="2" id="KW-0805">Transcription regulation</keyword>
<evidence type="ECO:0000256" key="2">
    <source>
        <dbReference type="ARBA" id="ARBA00023015"/>
    </source>
</evidence>
<comment type="similarity">
    <text evidence="1">Belongs to the BlaI transcriptional regulatory family.</text>
</comment>
<dbReference type="Proteomes" id="UP000623269">
    <property type="component" value="Unassembled WGS sequence"/>
</dbReference>
<dbReference type="PIRSF" id="PIRSF019455">
    <property type="entry name" value="CopR_AtkY"/>
    <property type="match status" value="1"/>
</dbReference>
<comment type="caution">
    <text evidence="5">The sequence shown here is derived from an EMBL/GenBank/DDBJ whole genome shotgun (WGS) entry which is preliminary data.</text>
</comment>
<evidence type="ECO:0000313" key="5">
    <source>
        <dbReference type="EMBL" id="MBH1940390.1"/>
    </source>
</evidence>
<accession>A0A8J7KVP4</accession>
<protein>
    <submittedName>
        <fullName evidence="5">BlaI/MecI/CopY family transcriptional regulator</fullName>
    </submittedName>
</protein>
<evidence type="ECO:0000313" key="6">
    <source>
        <dbReference type="Proteomes" id="UP000623269"/>
    </source>
</evidence>
<proteinExistence type="inferred from homology"/>
<organism evidence="5 6">
    <name type="scientific">Mobilitalea sibirica</name>
    <dbReference type="NCBI Taxonomy" id="1462919"/>
    <lineage>
        <taxon>Bacteria</taxon>
        <taxon>Bacillati</taxon>
        <taxon>Bacillota</taxon>
        <taxon>Clostridia</taxon>
        <taxon>Lachnospirales</taxon>
        <taxon>Lachnospiraceae</taxon>
        <taxon>Mobilitalea</taxon>
    </lineage>
</organism>
<dbReference type="GO" id="GO:0045892">
    <property type="term" value="P:negative regulation of DNA-templated transcription"/>
    <property type="evidence" value="ECO:0007669"/>
    <property type="project" value="InterPro"/>
</dbReference>
<dbReference type="Gene3D" id="1.10.10.10">
    <property type="entry name" value="Winged helix-like DNA-binding domain superfamily/Winged helix DNA-binding domain"/>
    <property type="match status" value="1"/>
</dbReference>
<keyword evidence="3" id="KW-0238">DNA-binding</keyword>
<evidence type="ECO:0000256" key="3">
    <source>
        <dbReference type="ARBA" id="ARBA00023125"/>
    </source>
</evidence>
<gene>
    <name evidence="5" type="ORF">I5677_05700</name>
</gene>
<dbReference type="InterPro" id="IPR036390">
    <property type="entry name" value="WH_DNA-bd_sf"/>
</dbReference>
<dbReference type="InterPro" id="IPR036388">
    <property type="entry name" value="WH-like_DNA-bd_sf"/>
</dbReference>
<dbReference type="RefSeq" id="WP_197660612.1">
    <property type="nucleotide sequence ID" value="NZ_JAEAGR010000004.1"/>
</dbReference>
<name>A0A8J7KVP4_9FIRM</name>
<evidence type="ECO:0000256" key="1">
    <source>
        <dbReference type="ARBA" id="ARBA00011046"/>
    </source>
</evidence>
<dbReference type="GO" id="GO:0003677">
    <property type="term" value="F:DNA binding"/>
    <property type="evidence" value="ECO:0007669"/>
    <property type="project" value="UniProtKB-KW"/>
</dbReference>
<evidence type="ECO:0000256" key="4">
    <source>
        <dbReference type="ARBA" id="ARBA00023163"/>
    </source>
</evidence>
<dbReference type="Gene3D" id="1.10.4040.10">
    <property type="entry name" value="Penicillinase repressor domain"/>
    <property type="match status" value="1"/>
</dbReference>
<dbReference type="InterPro" id="IPR005650">
    <property type="entry name" value="BlaI_family"/>
</dbReference>
<dbReference type="Pfam" id="PF03965">
    <property type="entry name" value="Penicillinase_R"/>
    <property type="match status" value="1"/>
</dbReference>
<sequence>MEKIKLFDGELKLMELLWENEGATAKELSLIAMDKIGWNKNTTYTVIKKLVAKGAIQRSEPGFICHSLIAREDVGREEAKKVLRSFFGGSAKALFSSFMSDGILSDKEADELKKLIDEHGRKGSR</sequence>
<keyword evidence="4" id="KW-0804">Transcription</keyword>